<comment type="cofactor">
    <cofactor evidence="7">
        <name>[2Fe-2S] cluster</name>
        <dbReference type="ChEBI" id="CHEBI:190135"/>
    </cofactor>
</comment>
<dbReference type="GO" id="GO:0051537">
    <property type="term" value="F:2 iron, 2 sulfur cluster binding"/>
    <property type="evidence" value="ECO:0007669"/>
    <property type="project" value="UniProtKB-KW"/>
</dbReference>
<dbReference type="HOGENOM" id="CLU_159205_3_3_6"/>
<keyword evidence="3" id="KW-0479">Metal-binding</keyword>
<proteinExistence type="inferred from homology"/>
<accession>A4BSH4</accession>
<sequence>MEIKSMYICICRAVTDKDIRAALEEGACTMRELRQRLGVCSDCGKCGPHARKLLVEHRELQPSSMDLVVQPA</sequence>
<evidence type="ECO:0000256" key="4">
    <source>
        <dbReference type="ARBA" id="ARBA00022982"/>
    </source>
</evidence>
<dbReference type="PANTHER" id="PTHR37424">
    <property type="entry name" value="BACTERIOFERRITIN-ASSOCIATED FERREDOXIN"/>
    <property type="match status" value="1"/>
</dbReference>
<dbReference type="Gene3D" id="1.10.10.1100">
    <property type="entry name" value="BFD-like [2Fe-2S]-binding domain"/>
    <property type="match status" value="1"/>
</dbReference>
<dbReference type="AlphaFoldDB" id="A4BSH4"/>
<evidence type="ECO:0000313" key="11">
    <source>
        <dbReference type="EMBL" id="EAR21434.1"/>
    </source>
</evidence>
<dbReference type="STRING" id="314278.NB231_13606"/>
<keyword evidence="1" id="KW-0813">Transport</keyword>
<keyword evidence="5" id="KW-0408">Iron</keyword>
<protein>
    <recommendedName>
        <fullName evidence="8">Bacterioferritin-associated ferredoxin</fullName>
    </recommendedName>
</protein>
<evidence type="ECO:0000256" key="5">
    <source>
        <dbReference type="ARBA" id="ARBA00023004"/>
    </source>
</evidence>
<evidence type="ECO:0000313" key="12">
    <source>
        <dbReference type="Proteomes" id="UP000003374"/>
    </source>
</evidence>
<name>A4BSH4_9GAMM</name>
<gene>
    <name evidence="11" type="ORF">NB231_13606</name>
</gene>
<dbReference type="InterPro" id="IPR007419">
    <property type="entry name" value="BFD-like_2Fe2S-bd_dom"/>
</dbReference>
<evidence type="ECO:0000256" key="9">
    <source>
        <dbReference type="ARBA" id="ARBA00046332"/>
    </source>
</evidence>
<dbReference type="CDD" id="cd19945">
    <property type="entry name" value="Fer2_BFD"/>
    <property type="match status" value="1"/>
</dbReference>
<dbReference type="GO" id="GO:0046872">
    <property type="term" value="F:metal ion binding"/>
    <property type="evidence" value="ECO:0007669"/>
    <property type="project" value="UniProtKB-KW"/>
</dbReference>
<reference evidence="11 12" key="1">
    <citation type="submission" date="2006-02" db="EMBL/GenBank/DDBJ databases">
        <authorList>
            <person name="Waterbury J."/>
            <person name="Ferriera S."/>
            <person name="Johnson J."/>
            <person name="Kravitz S."/>
            <person name="Halpern A."/>
            <person name="Remington K."/>
            <person name="Beeson K."/>
            <person name="Tran B."/>
            <person name="Rogers Y.-H."/>
            <person name="Friedman R."/>
            <person name="Venter J.C."/>
        </authorList>
    </citation>
    <scope>NUCLEOTIDE SEQUENCE [LARGE SCALE GENOMIC DNA]</scope>
    <source>
        <strain evidence="11 12">Nb-231</strain>
    </source>
</reference>
<feature type="domain" description="BFD-like [2Fe-2S]-binding" evidence="10">
    <location>
        <begin position="7"/>
        <end position="55"/>
    </location>
</feature>
<evidence type="ECO:0000256" key="8">
    <source>
        <dbReference type="ARBA" id="ARBA00039386"/>
    </source>
</evidence>
<comment type="caution">
    <text evidence="11">The sequence shown here is derived from an EMBL/GenBank/DDBJ whole genome shotgun (WGS) entry which is preliminary data.</text>
</comment>
<dbReference type="eggNOG" id="COG2906">
    <property type="taxonomic scope" value="Bacteria"/>
</dbReference>
<evidence type="ECO:0000256" key="3">
    <source>
        <dbReference type="ARBA" id="ARBA00022723"/>
    </source>
</evidence>
<evidence type="ECO:0000256" key="6">
    <source>
        <dbReference type="ARBA" id="ARBA00023014"/>
    </source>
</evidence>
<dbReference type="InterPro" id="IPR052371">
    <property type="entry name" value="BFD-associated_ferredoxin"/>
</dbReference>
<dbReference type="Pfam" id="PF04324">
    <property type="entry name" value="Fer2_BFD"/>
    <property type="match status" value="1"/>
</dbReference>
<keyword evidence="4" id="KW-0249">Electron transport</keyword>
<dbReference type="InterPro" id="IPR041854">
    <property type="entry name" value="BFD-like_2Fe2S-bd_dom_sf"/>
</dbReference>
<dbReference type="PANTHER" id="PTHR37424:SF1">
    <property type="entry name" value="BACTERIOFERRITIN-ASSOCIATED FERREDOXIN"/>
    <property type="match status" value="1"/>
</dbReference>
<dbReference type="EMBL" id="AAOF01000009">
    <property type="protein sequence ID" value="EAR21434.1"/>
    <property type="molecule type" value="Genomic_DNA"/>
</dbReference>
<dbReference type="Proteomes" id="UP000003374">
    <property type="component" value="Unassembled WGS sequence"/>
</dbReference>
<keyword evidence="6" id="KW-0411">Iron-sulfur</keyword>
<evidence type="ECO:0000256" key="1">
    <source>
        <dbReference type="ARBA" id="ARBA00022448"/>
    </source>
</evidence>
<evidence type="ECO:0000256" key="7">
    <source>
        <dbReference type="ARBA" id="ARBA00034078"/>
    </source>
</evidence>
<organism evidence="11 12">
    <name type="scientific">Nitrococcus mobilis Nb-231</name>
    <dbReference type="NCBI Taxonomy" id="314278"/>
    <lineage>
        <taxon>Bacteria</taxon>
        <taxon>Pseudomonadati</taxon>
        <taxon>Pseudomonadota</taxon>
        <taxon>Gammaproteobacteria</taxon>
        <taxon>Chromatiales</taxon>
        <taxon>Ectothiorhodospiraceae</taxon>
        <taxon>Nitrococcus</taxon>
    </lineage>
</organism>
<evidence type="ECO:0000256" key="2">
    <source>
        <dbReference type="ARBA" id="ARBA00022714"/>
    </source>
</evidence>
<evidence type="ECO:0000259" key="10">
    <source>
        <dbReference type="Pfam" id="PF04324"/>
    </source>
</evidence>
<keyword evidence="12" id="KW-1185">Reference proteome</keyword>
<comment type="similarity">
    <text evidence="9">Belongs to the Bfd family.</text>
</comment>
<keyword evidence="2" id="KW-0001">2Fe-2S</keyword>